<accession>A0A3B0S9G3</accession>
<organism evidence="1">
    <name type="scientific">hydrothermal vent metagenome</name>
    <dbReference type="NCBI Taxonomy" id="652676"/>
    <lineage>
        <taxon>unclassified sequences</taxon>
        <taxon>metagenomes</taxon>
        <taxon>ecological metagenomes</taxon>
    </lineage>
</organism>
<reference evidence="1" key="1">
    <citation type="submission" date="2018-06" db="EMBL/GenBank/DDBJ databases">
        <authorList>
            <person name="Zhirakovskaya E."/>
        </authorList>
    </citation>
    <scope>NUCLEOTIDE SEQUENCE</scope>
</reference>
<dbReference type="EMBL" id="UOEJ01000089">
    <property type="protein sequence ID" value="VAV97526.1"/>
    <property type="molecule type" value="Genomic_DNA"/>
</dbReference>
<dbReference type="Pfam" id="PF13557">
    <property type="entry name" value="Phenol_MetA_deg"/>
    <property type="match status" value="1"/>
</dbReference>
<name>A0A3B0S9G3_9ZZZZ</name>
<gene>
    <name evidence="1" type="ORF">MNBD_ALPHA01-1190</name>
</gene>
<dbReference type="AlphaFoldDB" id="A0A3B0S9G3"/>
<sequence>MKNKNLKYTLLAATAALNLAGAPLTLQAAEDSELTISSGFDFSDGKYSDRINTKILYLPLSLKYVTGPWTMRASTGYVSIEGPGTIIPGSNGPVIPTRRPTDDTLQSRKTDGIGDISLGLSYAVESLYDDDIFIDFTGRVKIPTADVDKGLGTGKADFTFQVDAARLIGDFMPFATLGYRIMGKSDLFQLQNSWFASIGATYYFTNVTSFGLSYDYRKSTSLNAEDPREIMAYLDMQVTEKWGINLYGIAGLSESSPDYGVGLQLRMKLF</sequence>
<dbReference type="InterPro" id="IPR025737">
    <property type="entry name" value="FApF"/>
</dbReference>
<evidence type="ECO:0008006" key="2">
    <source>
        <dbReference type="Google" id="ProtNLM"/>
    </source>
</evidence>
<protein>
    <recommendedName>
        <fullName evidence="2">Transporter</fullName>
    </recommendedName>
</protein>
<proteinExistence type="predicted"/>
<evidence type="ECO:0000313" key="1">
    <source>
        <dbReference type="EMBL" id="VAV97526.1"/>
    </source>
</evidence>